<evidence type="ECO:0000259" key="3">
    <source>
        <dbReference type="Pfam" id="PF16344"/>
    </source>
</evidence>
<gene>
    <name evidence="4" type="ORF">QQ020_00200</name>
</gene>
<reference evidence="4" key="1">
    <citation type="submission" date="2023-06" db="EMBL/GenBank/DDBJ databases">
        <title>Genomic of Agaribacillus aureum.</title>
        <authorList>
            <person name="Wang G."/>
        </authorList>
    </citation>
    <scope>NUCLEOTIDE SEQUENCE</scope>
    <source>
        <strain evidence="4">BMA12</strain>
    </source>
</reference>
<name>A0ABT8KYB7_9BACT</name>
<evidence type="ECO:0000313" key="4">
    <source>
        <dbReference type="EMBL" id="MDN5210435.1"/>
    </source>
</evidence>
<dbReference type="PANTHER" id="PTHR30273:SF2">
    <property type="entry name" value="PROTEIN FECR"/>
    <property type="match status" value="1"/>
</dbReference>
<feature type="domain" description="FecR protein" evidence="2">
    <location>
        <begin position="122"/>
        <end position="215"/>
    </location>
</feature>
<dbReference type="Proteomes" id="UP001172083">
    <property type="component" value="Unassembled WGS sequence"/>
</dbReference>
<accession>A0ABT8KYB7</accession>
<keyword evidence="1" id="KW-0472">Membrane</keyword>
<proteinExistence type="predicted"/>
<dbReference type="EMBL" id="JAUJEB010000001">
    <property type="protein sequence ID" value="MDN5210435.1"/>
    <property type="molecule type" value="Genomic_DNA"/>
</dbReference>
<keyword evidence="5" id="KW-1185">Reference proteome</keyword>
<comment type="caution">
    <text evidence="4">The sequence shown here is derived from an EMBL/GenBank/DDBJ whole genome shotgun (WGS) entry which is preliminary data.</text>
</comment>
<dbReference type="Gene3D" id="2.60.120.1440">
    <property type="match status" value="1"/>
</dbReference>
<evidence type="ECO:0000313" key="5">
    <source>
        <dbReference type="Proteomes" id="UP001172083"/>
    </source>
</evidence>
<dbReference type="InterPro" id="IPR012373">
    <property type="entry name" value="Ferrdict_sens_TM"/>
</dbReference>
<dbReference type="PANTHER" id="PTHR30273">
    <property type="entry name" value="PERIPLASMIC SIGNAL SENSOR AND SIGMA FACTOR ACTIVATOR FECR-RELATED"/>
    <property type="match status" value="1"/>
</dbReference>
<keyword evidence="1" id="KW-0812">Transmembrane</keyword>
<dbReference type="Pfam" id="PF04773">
    <property type="entry name" value="FecR"/>
    <property type="match status" value="1"/>
</dbReference>
<dbReference type="PIRSF" id="PIRSF018266">
    <property type="entry name" value="FecR"/>
    <property type="match status" value="1"/>
</dbReference>
<feature type="domain" description="Protein FecR C-terminal" evidence="3">
    <location>
        <begin position="257"/>
        <end position="326"/>
    </location>
</feature>
<dbReference type="Gene3D" id="3.55.50.30">
    <property type="match status" value="1"/>
</dbReference>
<dbReference type="InterPro" id="IPR032508">
    <property type="entry name" value="FecR_C"/>
</dbReference>
<evidence type="ECO:0000259" key="2">
    <source>
        <dbReference type="Pfam" id="PF04773"/>
    </source>
</evidence>
<evidence type="ECO:0000256" key="1">
    <source>
        <dbReference type="SAM" id="Phobius"/>
    </source>
</evidence>
<organism evidence="4 5">
    <name type="scientific">Agaribacillus aureus</name>
    <dbReference type="NCBI Taxonomy" id="3051825"/>
    <lineage>
        <taxon>Bacteria</taxon>
        <taxon>Pseudomonadati</taxon>
        <taxon>Bacteroidota</taxon>
        <taxon>Cytophagia</taxon>
        <taxon>Cytophagales</taxon>
        <taxon>Splendidivirgaceae</taxon>
        <taxon>Agaribacillus</taxon>
    </lineage>
</organism>
<feature type="transmembrane region" description="Helical" evidence="1">
    <location>
        <begin position="86"/>
        <end position="107"/>
    </location>
</feature>
<dbReference type="RefSeq" id="WP_346755779.1">
    <property type="nucleotide sequence ID" value="NZ_JAUJEB010000001.1"/>
</dbReference>
<protein>
    <submittedName>
        <fullName evidence="4">FecR domain-containing protein</fullName>
    </submittedName>
</protein>
<dbReference type="Pfam" id="PF16344">
    <property type="entry name" value="FecR_C"/>
    <property type="match status" value="1"/>
</dbReference>
<dbReference type="InterPro" id="IPR006860">
    <property type="entry name" value="FecR"/>
</dbReference>
<sequence length="338" mass="38663">MEERFWYLLTHYLSHESSLEENEELKDLISSEPRYKQLFEQHGGLWNDIVKNKHQVQFDKDKIKAKVLSNVSLQKAQEVKSSSFNLWKYAAIITLLIACGVVFYVSLKSENQVMTSPFISKTTGANQRALVTLQDGTEVWLQENSSLTYSEELIREGERRVQLVGEAFFQVTENKEFPFIVKTGTVSTKVLGTSFNVRAFPEDNVEVTVETGKVQVSNQLTGVALEPDEQAVINRLTNNIQKQKIEAGHVTLWKNPELIFNRVSLKEAFFMLSRYYNVKINIEDVNDLSCPVRAKYRNESLETVLEGLQLIFDFEYQLIDDKQIKITGSGCQTKAIGI</sequence>
<keyword evidence="1" id="KW-1133">Transmembrane helix</keyword>